<proteinExistence type="predicted"/>
<dbReference type="EMBL" id="HACG01034814">
    <property type="protein sequence ID" value="CEK81679.1"/>
    <property type="molecule type" value="Transcribed_RNA"/>
</dbReference>
<gene>
    <name evidence="2" type="primary">ORF127399</name>
    <name evidence="1" type="synonym">ORF127397</name>
</gene>
<name>A0A0B7AP39_9EUPU</name>
<organism evidence="2">
    <name type="scientific">Arion vulgaris</name>
    <dbReference type="NCBI Taxonomy" id="1028688"/>
    <lineage>
        <taxon>Eukaryota</taxon>
        <taxon>Metazoa</taxon>
        <taxon>Spiralia</taxon>
        <taxon>Lophotrochozoa</taxon>
        <taxon>Mollusca</taxon>
        <taxon>Gastropoda</taxon>
        <taxon>Heterobranchia</taxon>
        <taxon>Euthyneura</taxon>
        <taxon>Panpulmonata</taxon>
        <taxon>Eupulmonata</taxon>
        <taxon>Stylommatophora</taxon>
        <taxon>Helicina</taxon>
        <taxon>Arionoidea</taxon>
        <taxon>Arionidae</taxon>
        <taxon>Arion</taxon>
    </lineage>
</organism>
<sequence length="58" mass="6720">MHNLRSHTNHKEGLNKWLIWSLSQKKNVFSLNVGSMIDGLFLMRLGSRYHLHSDNGSL</sequence>
<evidence type="ECO:0000313" key="2">
    <source>
        <dbReference type="EMBL" id="CEK81680.1"/>
    </source>
</evidence>
<accession>A0A0B7AP39</accession>
<evidence type="ECO:0000313" key="1">
    <source>
        <dbReference type="EMBL" id="CEK81679.1"/>
    </source>
</evidence>
<dbReference type="EMBL" id="HACG01034815">
    <property type="protein sequence ID" value="CEK81680.1"/>
    <property type="molecule type" value="Transcribed_RNA"/>
</dbReference>
<dbReference type="AlphaFoldDB" id="A0A0B7AP39"/>
<protein>
    <submittedName>
        <fullName evidence="2">Uncharacterized protein</fullName>
    </submittedName>
</protein>
<reference evidence="2" key="1">
    <citation type="submission" date="2014-12" db="EMBL/GenBank/DDBJ databases">
        <title>Insight into the proteome of Arion vulgaris.</title>
        <authorList>
            <person name="Aradska J."/>
            <person name="Bulat T."/>
            <person name="Smidak R."/>
            <person name="Sarate P."/>
            <person name="Gangsoo J."/>
            <person name="Sialana F."/>
            <person name="Bilban M."/>
            <person name="Lubec G."/>
        </authorList>
    </citation>
    <scope>NUCLEOTIDE SEQUENCE</scope>
    <source>
        <tissue evidence="2">Skin</tissue>
    </source>
</reference>